<dbReference type="SUPFAM" id="SSF55252">
    <property type="entry name" value="C-terminal domain of arginine repressor"/>
    <property type="match status" value="1"/>
</dbReference>
<dbReference type="AlphaFoldDB" id="A0A0B7GPM2"/>
<evidence type="ECO:0000259" key="10">
    <source>
        <dbReference type="Pfam" id="PF01316"/>
    </source>
</evidence>
<name>A0A0B7GPM2_TREPH</name>
<evidence type="ECO:0000313" key="12">
    <source>
        <dbReference type="EMBL" id="CEM60398.1"/>
    </source>
</evidence>
<keyword evidence="9" id="KW-0028">Amino-acid biosynthesis</keyword>
<keyword evidence="6 9" id="KW-0805">Transcription regulation</keyword>
<dbReference type="Pfam" id="PF01316">
    <property type="entry name" value="Arg_repressor"/>
    <property type="match status" value="1"/>
</dbReference>
<dbReference type="SUPFAM" id="SSF46785">
    <property type="entry name" value="Winged helix' DNA-binding domain"/>
    <property type="match status" value="1"/>
</dbReference>
<dbReference type="GO" id="GO:0003677">
    <property type="term" value="F:DNA binding"/>
    <property type="evidence" value="ECO:0007669"/>
    <property type="project" value="UniProtKB-KW"/>
</dbReference>
<dbReference type="GO" id="GO:0006526">
    <property type="term" value="P:L-arginine biosynthetic process"/>
    <property type="evidence" value="ECO:0007669"/>
    <property type="project" value="UniProtKB-UniPathway"/>
</dbReference>
<dbReference type="PANTHER" id="PTHR34471">
    <property type="entry name" value="ARGININE REPRESSOR"/>
    <property type="match status" value="1"/>
</dbReference>
<keyword evidence="8 9" id="KW-0804">Transcription</keyword>
<dbReference type="Gene3D" id="3.30.1360.40">
    <property type="match status" value="1"/>
</dbReference>
<comment type="subcellular location">
    <subcellularLocation>
        <location evidence="1 9">Cytoplasm</location>
    </subcellularLocation>
</comment>
<comment type="function">
    <text evidence="9">Regulates arginine biosynthesis genes.</text>
</comment>
<sequence>MKQRLARLKTIRKLIKSYPIESQEMLLGYLDREGFSVTQATLSRDLKMLKVSKISDGKDGYVYMLPSEDEKTESEETGAQDFLRGYVSIDYSGNMVVIKTYPGYTDVVSIALENMNMESILGIIAGRINSIFVCLKDGIYGDAFMAELKQKIPEIDE</sequence>
<dbReference type="Proteomes" id="UP000042527">
    <property type="component" value="Unassembled WGS sequence"/>
</dbReference>
<keyword evidence="9" id="KW-0055">Arginine biosynthesis</keyword>
<dbReference type="InterPro" id="IPR036390">
    <property type="entry name" value="WH_DNA-bd_sf"/>
</dbReference>
<dbReference type="GO" id="GO:0034618">
    <property type="term" value="F:arginine binding"/>
    <property type="evidence" value="ECO:0007669"/>
    <property type="project" value="InterPro"/>
</dbReference>
<dbReference type="InterPro" id="IPR020899">
    <property type="entry name" value="Arg_repress_C"/>
</dbReference>
<protein>
    <recommendedName>
        <fullName evidence="4 9">Arginine repressor</fullName>
    </recommendedName>
</protein>
<dbReference type="InterPro" id="IPR020900">
    <property type="entry name" value="Arg_repress_DNA-bd"/>
</dbReference>
<keyword evidence="7 9" id="KW-0238">DNA-binding</keyword>
<dbReference type="InterPro" id="IPR036388">
    <property type="entry name" value="WH-like_DNA-bd_sf"/>
</dbReference>
<reference evidence="13" key="1">
    <citation type="submission" date="2015-01" db="EMBL/GenBank/DDBJ databases">
        <authorList>
            <person name="Manzoor Shahid"/>
            <person name="Zubair Saima"/>
        </authorList>
    </citation>
    <scope>NUCLEOTIDE SEQUENCE [LARGE SCALE GENOMIC DNA]</scope>
    <source>
        <strain evidence="13">V1</strain>
    </source>
</reference>
<keyword evidence="9" id="KW-0678">Repressor</keyword>
<evidence type="ECO:0000256" key="2">
    <source>
        <dbReference type="ARBA" id="ARBA00005040"/>
    </source>
</evidence>
<evidence type="ECO:0000256" key="1">
    <source>
        <dbReference type="ARBA" id="ARBA00004496"/>
    </source>
</evidence>
<dbReference type="GO" id="GO:0051259">
    <property type="term" value="P:protein complex oligomerization"/>
    <property type="evidence" value="ECO:0007669"/>
    <property type="project" value="InterPro"/>
</dbReference>
<proteinExistence type="inferred from homology"/>
<dbReference type="RefSeq" id="WP_044634189.1">
    <property type="nucleotide sequence ID" value="NZ_CDNC01000001.1"/>
</dbReference>
<evidence type="ECO:0000256" key="9">
    <source>
        <dbReference type="HAMAP-Rule" id="MF_00173"/>
    </source>
</evidence>
<gene>
    <name evidence="9 12" type="primary">argR</name>
    <name evidence="12" type="ORF">TPHV1_10066</name>
</gene>
<evidence type="ECO:0000256" key="8">
    <source>
        <dbReference type="ARBA" id="ARBA00023163"/>
    </source>
</evidence>
<evidence type="ECO:0000259" key="11">
    <source>
        <dbReference type="Pfam" id="PF02863"/>
    </source>
</evidence>
<evidence type="ECO:0000256" key="7">
    <source>
        <dbReference type="ARBA" id="ARBA00023125"/>
    </source>
</evidence>
<evidence type="ECO:0000313" key="13">
    <source>
        <dbReference type="Proteomes" id="UP000042527"/>
    </source>
</evidence>
<accession>A0A0B7GPM2</accession>
<dbReference type="GeneID" id="57753567"/>
<evidence type="ECO:0000256" key="3">
    <source>
        <dbReference type="ARBA" id="ARBA00008316"/>
    </source>
</evidence>
<comment type="pathway">
    <text evidence="2 9">Amino-acid biosynthesis; L-arginine biosynthesis [regulation].</text>
</comment>
<dbReference type="GO" id="GO:1900079">
    <property type="term" value="P:regulation of arginine biosynthetic process"/>
    <property type="evidence" value="ECO:0007669"/>
    <property type="project" value="UniProtKB-UniRule"/>
</dbReference>
<dbReference type="GO" id="GO:0005737">
    <property type="term" value="C:cytoplasm"/>
    <property type="evidence" value="ECO:0007669"/>
    <property type="project" value="UniProtKB-SubCell"/>
</dbReference>
<dbReference type="InterPro" id="IPR036251">
    <property type="entry name" value="Arg_repress_C_sf"/>
</dbReference>
<dbReference type="HAMAP" id="MF_00173">
    <property type="entry name" value="Arg_repressor"/>
    <property type="match status" value="1"/>
</dbReference>
<comment type="similarity">
    <text evidence="3 9">Belongs to the ArgR family.</text>
</comment>
<dbReference type="InterPro" id="IPR001669">
    <property type="entry name" value="Arg_repress"/>
</dbReference>
<feature type="domain" description="Arginine repressor DNA-binding" evidence="10">
    <location>
        <begin position="4"/>
        <end position="70"/>
    </location>
</feature>
<organism evidence="12 13">
    <name type="scientific">Treponema phagedenis</name>
    <dbReference type="NCBI Taxonomy" id="162"/>
    <lineage>
        <taxon>Bacteria</taxon>
        <taxon>Pseudomonadati</taxon>
        <taxon>Spirochaetota</taxon>
        <taxon>Spirochaetia</taxon>
        <taxon>Spirochaetales</taxon>
        <taxon>Treponemataceae</taxon>
        <taxon>Treponema</taxon>
    </lineage>
</organism>
<evidence type="ECO:0000256" key="4">
    <source>
        <dbReference type="ARBA" id="ARBA00021148"/>
    </source>
</evidence>
<dbReference type="EMBL" id="CDNC01000001">
    <property type="protein sequence ID" value="CEM60398.1"/>
    <property type="molecule type" value="Genomic_DNA"/>
</dbReference>
<dbReference type="PANTHER" id="PTHR34471:SF1">
    <property type="entry name" value="ARGININE REPRESSOR"/>
    <property type="match status" value="1"/>
</dbReference>
<dbReference type="Pfam" id="PF02863">
    <property type="entry name" value="Arg_repressor_C"/>
    <property type="match status" value="1"/>
</dbReference>
<dbReference type="GO" id="GO:0003700">
    <property type="term" value="F:DNA-binding transcription factor activity"/>
    <property type="evidence" value="ECO:0007669"/>
    <property type="project" value="UniProtKB-UniRule"/>
</dbReference>
<evidence type="ECO:0000256" key="5">
    <source>
        <dbReference type="ARBA" id="ARBA00022490"/>
    </source>
</evidence>
<feature type="domain" description="Arginine repressor C-terminal" evidence="11">
    <location>
        <begin position="85"/>
        <end position="149"/>
    </location>
</feature>
<keyword evidence="5 9" id="KW-0963">Cytoplasm</keyword>
<dbReference type="Gene3D" id="1.10.10.10">
    <property type="entry name" value="Winged helix-like DNA-binding domain superfamily/Winged helix DNA-binding domain"/>
    <property type="match status" value="1"/>
</dbReference>
<dbReference type="PRINTS" id="PR01467">
    <property type="entry name" value="ARGREPRESSOR"/>
</dbReference>
<keyword evidence="13" id="KW-1185">Reference proteome</keyword>
<dbReference type="OrthoDB" id="9807089at2"/>
<dbReference type="UniPathway" id="UPA00068"/>
<evidence type="ECO:0000256" key="6">
    <source>
        <dbReference type="ARBA" id="ARBA00023015"/>
    </source>
</evidence>